<dbReference type="InterPro" id="IPR008183">
    <property type="entry name" value="Aldose_1/G6P_1-epimerase"/>
</dbReference>
<accession>A0A4R1HZ83</accession>
<dbReference type="Pfam" id="PF01263">
    <property type="entry name" value="Aldose_epim"/>
    <property type="match status" value="1"/>
</dbReference>
<organism evidence="1 2">
    <name type="scientific">Pseudonocardia endophytica</name>
    <dbReference type="NCBI Taxonomy" id="401976"/>
    <lineage>
        <taxon>Bacteria</taxon>
        <taxon>Bacillati</taxon>
        <taxon>Actinomycetota</taxon>
        <taxon>Actinomycetes</taxon>
        <taxon>Pseudonocardiales</taxon>
        <taxon>Pseudonocardiaceae</taxon>
        <taxon>Pseudonocardia</taxon>
    </lineage>
</organism>
<dbReference type="SUPFAM" id="SSF74650">
    <property type="entry name" value="Galactose mutarotase-like"/>
    <property type="match status" value="1"/>
</dbReference>
<dbReference type="InterPro" id="IPR014718">
    <property type="entry name" value="GH-type_carb-bd"/>
</dbReference>
<keyword evidence="2" id="KW-1185">Reference proteome</keyword>
<dbReference type="AlphaFoldDB" id="A0A4R1HZ83"/>
<evidence type="ECO:0000313" key="1">
    <source>
        <dbReference type="EMBL" id="TCK22912.1"/>
    </source>
</evidence>
<dbReference type="Proteomes" id="UP000295560">
    <property type="component" value="Unassembled WGS sequence"/>
</dbReference>
<evidence type="ECO:0000313" key="2">
    <source>
        <dbReference type="Proteomes" id="UP000295560"/>
    </source>
</evidence>
<proteinExistence type="predicted"/>
<sequence>MPSPPRRRYLLRRAAPLPGVAHPLQSVRHADAGCDTPAGVRRGRDVSATGQSRLGRVSTMDASGTTFEIVDGDARAVVYEVGATLAGTAIGGLARTEPYPSTRRPPKGAGAVLAPWPNRVRGGRWTYDGAAQQLPLTEPAAGNAIHGLLRHVPWTPVASEAASVTLVAVATVQPGWPQPIRVAVTYTVRDGDGLTVSTVATNLGDGPVPFGLGFHPYLRVGDVPADDLRLTLAAGSRIPLRDQLPDGPPEPAEVVDLALRGQDLDDAFADCRPDEGGTVRHRVVAPDGTGTELWADPAFGWVQVFTPSDFPGVGRAVAVEPMTCPPDALNSGDGLVRLASGESWTGSWGITDRS</sequence>
<name>A0A4R1HZ83_PSEEN</name>
<dbReference type="GO" id="GO:0030246">
    <property type="term" value="F:carbohydrate binding"/>
    <property type="evidence" value="ECO:0007669"/>
    <property type="project" value="InterPro"/>
</dbReference>
<dbReference type="InterPro" id="IPR037480">
    <property type="entry name" value="YihR-like"/>
</dbReference>
<dbReference type="EMBL" id="SMFZ01000002">
    <property type="protein sequence ID" value="TCK22912.1"/>
    <property type="molecule type" value="Genomic_DNA"/>
</dbReference>
<gene>
    <name evidence="1" type="ORF">EV378_6923</name>
</gene>
<dbReference type="Gene3D" id="2.70.98.10">
    <property type="match status" value="1"/>
</dbReference>
<protein>
    <submittedName>
        <fullName evidence="1">Aldose 1-epimerase</fullName>
    </submittedName>
</protein>
<dbReference type="GO" id="GO:0005975">
    <property type="term" value="P:carbohydrate metabolic process"/>
    <property type="evidence" value="ECO:0007669"/>
    <property type="project" value="InterPro"/>
</dbReference>
<dbReference type="CDD" id="cd09022">
    <property type="entry name" value="Aldose_epim_Ec_YihR"/>
    <property type="match status" value="1"/>
</dbReference>
<reference evidence="1 2" key="1">
    <citation type="submission" date="2019-03" db="EMBL/GenBank/DDBJ databases">
        <title>Sequencing the genomes of 1000 actinobacteria strains.</title>
        <authorList>
            <person name="Klenk H.-P."/>
        </authorList>
    </citation>
    <scope>NUCLEOTIDE SEQUENCE [LARGE SCALE GENOMIC DNA]</scope>
    <source>
        <strain evidence="1 2">DSM 44969</strain>
    </source>
</reference>
<dbReference type="InterPro" id="IPR011013">
    <property type="entry name" value="Gal_mutarotase_sf_dom"/>
</dbReference>
<comment type="caution">
    <text evidence="1">The sequence shown here is derived from an EMBL/GenBank/DDBJ whole genome shotgun (WGS) entry which is preliminary data.</text>
</comment>
<dbReference type="GO" id="GO:0016853">
    <property type="term" value="F:isomerase activity"/>
    <property type="evidence" value="ECO:0007669"/>
    <property type="project" value="InterPro"/>
</dbReference>